<organism evidence="3 4">
    <name type="scientific">Luteimonas cucumeris</name>
    <dbReference type="NCBI Taxonomy" id="985012"/>
    <lineage>
        <taxon>Bacteria</taxon>
        <taxon>Pseudomonadati</taxon>
        <taxon>Pseudomonadota</taxon>
        <taxon>Gammaproteobacteria</taxon>
        <taxon>Lysobacterales</taxon>
        <taxon>Lysobacteraceae</taxon>
        <taxon>Luteimonas</taxon>
    </lineage>
</organism>
<dbReference type="InterPro" id="IPR011990">
    <property type="entry name" value="TPR-like_helical_dom_sf"/>
</dbReference>
<evidence type="ECO:0000313" key="4">
    <source>
        <dbReference type="Proteomes" id="UP000315167"/>
    </source>
</evidence>
<dbReference type="InterPro" id="IPR019734">
    <property type="entry name" value="TPR_rpt"/>
</dbReference>
<keyword evidence="4" id="KW-1185">Reference proteome</keyword>
<sequence length="496" mass="55225">MRFWVWLALLAPISMSSAWAQQKAVPPPAEWAGYFAEVRKADEKFTDLEQRCLAYPDLPGAEWPEGAGKGRCALLRSPPYTLSQMETLLDQPGGATQLDQRFASLLEAHYLDPAQRDQIFIAYHVFDASSQAERVAARWLTASPKSIHAKMASGKVLARQGWRARGGQYVRDTPGAKLLKMEEYFLHAASLLSEVLGEDARMLPACVELAAIGRVSSEELQQGATAACLQADPISYFVVEEMASAAEPKWGGSQEAMRAVAAYAAAHAKKNPMLYILTTQGIAYEADNSSDWGKKLADMLPATKLSPNANFLREVGTAYVTMNEDWKALVYLSQALRFSPHYAQQARLRASLLIDLGYPEWALADARRAVQVAPSDGHAQFVFALALLDTDGEAAARPHFLLAMGDPATREAAYPNYCRSFLYLHEYEKADICTSELTEEFPLNGEAWNLRAWSLDERKDPRFMHAVEQFLKYKDLQRWPNQARVAAALQKRLSIK</sequence>
<evidence type="ECO:0000256" key="2">
    <source>
        <dbReference type="SAM" id="SignalP"/>
    </source>
</evidence>
<evidence type="ECO:0000313" key="3">
    <source>
        <dbReference type="EMBL" id="TWI04620.1"/>
    </source>
</evidence>
<reference evidence="3 4" key="1">
    <citation type="journal article" date="2015" name="Stand. Genomic Sci.">
        <title>Genomic Encyclopedia of Bacterial and Archaeal Type Strains, Phase III: the genomes of soil and plant-associated and newly described type strains.</title>
        <authorList>
            <person name="Whitman W.B."/>
            <person name="Woyke T."/>
            <person name="Klenk H.P."/>
            <person name="Zhou Y."/>
            <person name="Lilburn T.G."/>
            <person name="Beck B.J."/>
            <person name="De Vos P."/>
            <person name="Vandamme P."/>
            <person name="Eisen J.A."/>
            <person name="Garrity G."/>
            <person name="Hugenholtz P."/>
            <person name="Kyrpides N.C."/>
        </authorList>
    </citation>
    <scope>NUCLEOTIDE SEQUENCE [LARGE SCALE GENOMIC DNA]</scope>
    <source>
        <strain evidence="3 4">CGMCC 1.10821</strain>
    </source>
</reference>
<protein>
    <submittedName>
        <fullName evidence="3">Uncharacterized protein</fullName>
    </submittedName>
</protein>
<dbReference type="Gene3D" id="1.25.40.10">
    <property type="entry name" value="Tetratricopeptide repeat domain"/>
    <property type="match status" value="1"/>
</dbReference>
<dbReference type="RefSeq" id="WP_144898306.1">
    <property type="nucleotide sequence ID" value="NZ_VLKN01000002.1"/>
</dbReference>
<dbReference type="OrthoDB" id="6020252at2"/>
<feature type="chain" id="PRO_5022102947" evidence="2">
    <location>
        <begin position="21"/>
        <end position="496"/>
    </location>
</feature>
<dbReference type="AlphaFoldDB" id="A0A562LAF8"/>
<name>A0A562LAF8_9GAMM</name>
<accession>A0A562LAF8</accession>
<gene>
    <name evidence="3" type="ORF">IP90_00753</name>
</gene>
<keyword evidence="1" id="KW-0802">TPR repeat</keyword>
<dbReference type="Proteomes" id="UP000315167">
    <property type="component" value="Unassembled WGS sequence"/>
</dbReference>
<feature type="signal peptide" evidence="2">
    <location>
        <begin position="1"/>
        <end position="20"/>
    </location>
</feature>
<dbReference type="EMBL" id="VLKN01000002">
    <property type="protein sequence ID" value="TWI04620.1"/>
    <property type="molecule type" value="Genomic_DNA"/>
</dbReference>
<proteinExistence type="predicted"/>
<keyword evidence="2" id="KW-0732">Signal</keyword>
<dbReference type="PROSITE" id="PS50005">
    <property type="entry name" value="TPR"/>
    <property type="match status" value="1"/>
</dbReference>
<evidence type="ECO:0000256" key="1">
    <source>
        <dbReference type="PROSITE-ProRule" id="PRU00339"/>
    </source>
</evidence>
<dbReference type="SUPFAM" id="SSF48452">
    <property type="entry name" value="TPR-like"/>
    <property type="match status" value="1"/>
</dbReference>
<comment type="caution">
    <text evidence="3">The sequence shown here is derived from an EMBL/GenBank/DDBJ whole genome shotgun (WGS) entry which is preliminary data.</text>
</comment>
<feature type="repeat" description="TPR" evidence="1">
    <location>
        <begin position="309"/>
        <end position="342"/>
    </location>
</feature>